<evidence type="ECO:0000256" key="7">
    <source>
        <dbReference type="SAM" id="SignalP"/>
    </source>
</evidence>
<dbReference type="PRINTS" id="PR00700">
    <property type="entry name" value="PRTYPHPHTASE"/>
</dbReference>
<comment type="similarity">
    <text evidence="1">Belongs to the protein-tyrosine phosphatase family.</text>
</comment>
<dbReference type="InterPro" id="IPR000387">
    <property type="entry name" value="Tyr_Pase_dom"/>
</dbReference>
<feature type="region of interest" description="Disordered" evidence="5">
    <location>
        <begin position="749"/>
        <end position="769"/>
    </location>
</feature>
<keyword evidence="7" id="KW-0732">Signal</keyword>
<organism evidence="10 11">
    <name type="scientific">Mya arenaria</name>
    <name type="common">Soft-shell clam</name>
    <dbReference type="NCBI Taxonomy" id="6604"/>
    <lineage>
        <taxon>Eukaryota</taxon>
        <taxon>Metazoa</taxon>
        <taxon>Spiralia</taxon>
        <taxon>Lophotrochozoa</taxon>
        <taxon>Mollusca</taxon>
        <taxon>Bivalvia</taxon>
        <taxon>Autobranchia</taxon>
        <taxon>Heteroconchia</taxon>
        <taxon>Euheterodonta</taxon>
        <taxon>Imparidentia</taxon>
        <taxon>Neoheterodontei</taxon>
        <taxon>Myida</taxon>
        <taxon>Myoidea</taxon>
        <taxon>Myidae</taxon>
        <taxon>Mya</taxon>
    </lineage>
</organism>
<evidence type="ECO:0000256" key="2">
    <source>
        <dbReference type="ARBA" id="ARBA00013064"/>
    </source>
</evidence>
<evidence type="ECO:0000256" key="6">
    <source>
        <dbReference type="SAM" id="Phobius"/>
    </source>
</evidence>
<evidence type="ECO:0000256" key="1">
    <source>
        <dbReference type="ARBA" id="ARBA00009580"/>
    </source>
</evidence>
<dbReference type="EC" id="3.1.3.48" evidence="2"/>
<feature type="transmembrane region" description="Helical" evidence="6">
    <location>
        <begin position="179"/>
        <end position="202"/>
    </location>
</feature>
<dbReference type="SMART" id="SM00194">
    <property type="entry name" value="PTPc"/>
    <property type="match status" value="2"/>
</dbReference>
<dbReference type="PANTHER" id="PTHR19134:SF562">
    <property type="entry name" value="PROTEIN-TYROSINE-PHOSPHATASE"/>
    <property type="match status" value="1"/>
</dbReference>
<dbReference type="EMBL" id="CP111024">
    <property type="protein sequence ID" value="WAR23642.1"/>
    <property type="molecule type" value="Genomic_DNA"/>
</dbReference>
<evidence type="ECO:0000313" key="10">
    <source>
        <dbReference type="EMBL" id="WAR23642.1"/>
    </source>
</evidence>
<evidence type="ECO:0000256" key="4">
    <source>
        <dbReference type="ARBA" id="ARBA00022912"/>
    </source>
</evidence>
<reference evidence="10" key="1">
    <citation type="submission" date="2022-11" db="EMBL/GenBank/DDBJ databases">
        <title>Centuries of genome instability and evolution in soft-shell clam transmissible cancer (bioRxiv).</title>
        <authorList>
            <person name="Hart S.F.M."/>
            <person name="Yonemitsu M.A."/>
            <person name="Giersch R.M."/>
            <person name="Beal B.F."/>
            <person name="Arriagada G."/>
            <person name="Davis B.W."/>
            <person name="Ostrander E.A."/>
            <person name="Goff S.P."/>
            <person name="Metzger M.J."/>
        </authorList>
    </citation>
    <scope>NUCLEOTIDE SEQUENCE</scope>
    <source>
        <strain evidence="10">MELC-2E11</strain>
        <tissue evidence="10">Siphon/mantle</tissue>
    </source>
</reference>
<feature type="domain" description="Tyrosine-protein phosphatase" evidence="8">
    <location>
        <begin position="478"/>
        <end position="740"/>
    </location>
</feature>
<evidence type="ECO:0000313" key="11">
    <source>
        <dbReference type="Proteomes" id="UP001164746"/>
    </source>
</evidence>
<name>A0ABY7FPU2_MYAAR</name>
<evidence type="ECO:0000259" key="9">
    <source>
        <dbReference type="PROSITE" id="PS50056"/>
    </source>
</evidence>
<proteinExistence type="inferred from homology"/>
<gene>
    <name evidence="10" type="ORF">MAR_037311</name>
</gene>
<dbReference type="PANTHER" id="PTHR19134">
    <property type="entry name" value="RECEPTOR-TYPE TYROSINE-PROTEIN PHOSPHATASE"/>
    <property type="match status" value="1"/>
</dbReference>
<feature type="domain" description="Tyrosine specific protein phosphatases" evidence="9">
    <location>
        <begin position="656"/>
        <end position="731"/>
    </location>
</feature>
<dbReference type="SUPFAM" id="SSF52799">
    <property type="entry name" value="(Phosphotyrosine protein) phosphatases II"/>
    <property type="match status" value="2"/>
</dbReference>
<dbReference type="Proteomes" id="UP001164746">
    <property type="component" value="Chromosome 13"/>
</dbReference>
<keyword evidence="3" id="KW-0378">Hydrolase</keyword>
<feature type="signal peptide" evidence="7">
    <location>
        <begin position="1"/>
        <end position="28"/>
    </location>
</feature>
<feature type="domain" description="Tyrosine-protein phosphatase" evidence="8">
    <location>
        <begin position="271"/>
        <end position="433"/>
    </location>
</feature>
<dbReference type="InterPro" id="IPR003595">
    <property type="entry name" value="Tyr_Pase_cat"/>
</dbReference>
<dbReference type="PROSITE" id="PS50056">
    <property type="entry name" value="TYR_PHOSPHATASE_2"/>
    <property type="match status" value="1"/>
</dbReference>
<evidence type="ECO:0000259" key="8">
    <source>
        <dbReference type="PROSITE" id="PS50055"/>
    </source>
</evidence>
<evidence type="ECO:0000256" key="5">
    <source>
        <dbReference type="SAM" id="MobiDB-lite"/>
    </source>
</evidence>
<feature type="chain" id="PRO_5045150835" description="protein-tyrosine-phosphatase" evidence="7">
    <location>
        <begin position="29"/>
        <end position="769"/>
    </location>
</feature>
<accession>A0ABY7FPU2</accession>
<keyword evidence="6" id="KW-0472">Membrane</keyword>
<dbReference type="Pfam" id="PF00102">
    <property type="entry name" value="Y_phosphatase"/>
    <property type="match status" value="2"/>
</dbReference>
<dbReference type="SMART" id="SM00404">
    <property type="entry name" value="PTPc_motif"/>
    <property type="match status" value="1"/>
</dbReference>
<keyword evidence="6" id="KW-0812">Transmembrane</keyword>
<dbReference type="InterPro" id="IPR029021">
    <property type="entry name" value="Prot-tyrosine_phosphatase-like"/>
</dbReference>
<dbReference type="Gene3D" id="2.170.300.10">
    <property type="entry name" value="Tie2 ligand-binding domain superfamily"/>
    <property type="match status" value="1"/>
</dbReference>
<keyword evidence="6" id="KW-1133">Transmembrane helix</keyword>
<dbReference type="Gene3D" id="3.90.190.10">
    <property type="entry name" value="Protein tyrosine phosphatase superfamily"/>
    <property type="match status" value="2"/>
</dbReference>
<evidence type="ECO:0000256" key="3">
    <source>
        <dbReference type="ARBA" id="ARBA00022801"/>
    </source>
</evidence>
<keyword evidence="4" id="KW-0904">Protein phosphatase</keyword>
<protein>
    <recommendedName>
        <fullName evidence="2">protein-tyrosine-phosphatase</fullName>
        <ecNumber evidence="2">3.1.3.48</ecNumber>
    </recommendedName>
</protein>
<keyword evidence="11" id="KW-1185">Reference proteome</keyword>
<dbReference type="PROSITE" id="PS50055">
    <property type="entry name" value="TYR_PHOSPHATASE_PTP"/>
    <property type="match status" value="2"/>
</dbReference>
<dbReference type="InterPro" id="IPR050348">
    <property type="entry name" value="Protein-Tyr_Phosphatase"/>
</dbReference>
<sequence>MAKGKPKCLCIIFCVFIVNCGYFAKSEASKCDRAGKFGWQCRFSCNCLDGGECDKQKGTCKQGCALGFYGWGCQFECPDFLHGDHCIKECHCSNTTEVCDKDTGYCSQSQKCYAGWEGIGCDAQCPDGMFGANCTGVCGNCLGGEPCETYTGLCLQGCEAGYMEPECLAAAVVVEKGSAMGGVIGGVIAVVVVLVIAVLLFITYRRRRFRQKLVVNSHMMERKNPSHDATMESVRETDHLLRSSSADVEVDEPSEEEDCVDTYGDGKEPIYVNVNNHDHSRVVLNQLPHDPHSDYVNANYIDGYNCKKAYIASQGPNKAMLADFWRMVWQEKVTKIVMLTNLVETCKKKCEQYWPSEGSQVYGEVTVESLDTAEYTDYIIRTFTISVARISRIIKQFHFLSWTDHGAPTYPTTLLNFRRKVQQYNSDSMSPILQQYSFVYDAVLDALMSGETTIANSTFPEVYEEMCTLKPEANSTLLEEQFETLQNLTPQVERDECGAATDSHNATKSRFRNILPANRYRPHLFTPVDGCNDFINAVFLNSYTQRDAYIVTQMPLPNTVADFWRLLYDYHSDTVVMLNEFDRNDRSCALYWPEEYGYTVEYGPLSIELLFSSEADANITVRTFKLTHRTKGEDRAVKQFQFNAWPDYKSVPVGTTGLLRLSDAVQEWTRQNGKGPITVHCMNGASKSGLFCACSLMFERMRIDMEVDVYQTVKQIRINRPHFVENTEQYQFLYQMALAYLERQPVGIDRQGDRQTNDSIDSGIQDKLL</sequence>
<dbReference type="InterPro" id="IPR000242">
    <property type="entry name" value="PTP_cat"/>
</dbReference>